<evidence type="ECO:0000313" key="4">
    <source>
        <dbReference type="Proteomes" id="UP000324897"/>
    </source>
</evidence>
<feature type="region of interest" description="Disordered" evidence="1">
    <location>
        <begin position="144"/>
        <end position="243"/>
    </location>
</feature>
<gene>
    <name evidence="3" type="ORF">EJB05_05977</name>
</gene>
<name>A0A5J9WDJ6_9POAL</name>
<dbReference type="AlphaFoldDB" id="A0A5J9WDJ6"/>
<evidence type="ECO:0000313" key="3">
    <source>
        <dbReference type="EMBL" id="TVU46439.1"/>
    </source>
</evidence>
<dbReference type="OrthoDB" id="10250354at2759"/>
<feature type="compositionally biased region" description="Pro residues" evidence="1">
    <location>
        <begin position="222"/>
        <end position="232"/>
    </location>
</feature>
<dbReference type="Proteomes" id="UP000324897">
    <property type="component" value="Chromosome 5"/>
</dbReference>
<dbReference type="PANTHER" id="PTHR44137">
    <property type="entry name" value="BNAC03G44070D PROTEIN"/>
    <property type="match status" value="1"/>
</dbReference>
<feature type="non-terminal residue" evidence="3">
    <location>
        <position position="1"/>
    </location>
</feature>
<dbReference type="Pfam" id="PF00226">
    <property type="entry name" value="DnaJ"/>
    <property type="match status" value="1"/>
</dbReference>
<dbReference type="SMART" id="SM00271">
    <property type="entry name" value="DnaJ"/>
    <property type="match status" value="1"/>
</dbReference>
<feature type="compositionally biased region" description="Low complexity" evidence="1">
    <location>
        <begin position="164"/>
        <end position="176"/>
    </location>
</feature>
<sequence>MADSSKEEMARKAQKLAEESFSRGNVFGAQQWMLSAVKLAPDLPGNAHAVAAYDVHVAARRPAPDCWYAVLGLPDPRSDPGVLITHDAVKKQHRKLCLMVHPDKNASPAADGAFKLVQAAWDALSARHPPDPLLTTAAAAAAAVPTWPRAPPRPPDPAAPKPQQPTRRPQVVQMQRKPSTTSYSQPAPPPMVPNNTSTSQKAQSAPQKQQQQQQQRARRQMSPPPARPPSPPRAGMCPNCGASTSSYGKTNFRCMSCQWSPMDGRHDEDYDDDYYY</sequence>
<comment type="caution">
    <text evidence="3">The sequence shown here is derived from an EMBL/GenBank/DDBJ whole genome shotgun (WGS) entry which is preliminary data.</text>
</comment>
<feature type="region of interest" description="Disordered" evidence="1">
    <location>
        <begin position="257"/>
        <end position="276"/>
    </location>
</feature>
<reference evidence="3 4" key="1">
    <citation type="journal article" date="2019" name="Sci. Rep.">
        <title>A high-quality genome of Eragrostis curvula grass provides insights into Poaceae evolution and supports new strategies to enhance forage quality.</title>
        <authorList>
            <person name="Carballo J."/>
            <person name="Santos B.A.C.M."/>
            <person name="Zappacosta D."/>
            <person name="Garbus I."/>
            <person name="Selva J.P."/>
            <person name="Gallo C.A."/>
            <person name="Diaz A."/>
            <person name="Albertini E."/>
            <person name="Caccamo M."/>
            <person name="Echenique V."/>
        </authorList>
    </citation>
    <scope>NUCLEOTIDE SEQUENCE [LARGE SCALE GENOMIC DNA]</scope>
    <source>
        <strain evidence="4">cv. Victoria</strain>
        <tissue evidence="3">Leaf</tissue>
    </source>
</reference>
<dbReference type="PROSITE" id="PS50076">
    <property type="entry name" value="DNAJ_2"/>
    <property type="match status" value="1"/>
</dbReference>
<dbReference type="GO" id="GO:0005783">
    <property type="term" value="C:endoplasmic reticulum"/>
    <property type="evidence" value="ECO:0007669"/>
    <property type="project" value="UniProtKB-ARBA"/>
</dbReference>
<dbReference type="InterPro" id="IPR036869">
    <property type="entry name" value="J_dom_sf"/>
</dbReference>
<feature type="domain" description="J" evidence="2">
    <location>
        <begin position="66"/>
        <end position="129"/>
    </location>
</feature>
<feature type="compositionally biased region" description="Low complexity" evidence="1">
    <location>
        <begin position="199"/>
        <end position="215"/>
    </location>
</feature>
<dbReference type="CDD" id="cd06257">
    <property type="entry name" value="DnaJ"/>
    <property type="match status" value="1"/>
</dbReference>
<dbReference type="SUPFAM" id="SSF46565">
    <property type="entry name" value="Chaperone J-domain"/>
    <property type="match status" value="1"/>
</dbReference>
<accession>A0A5J9WDJ6</accession>
<dbReference type="PANTHER" id="PTHR44137:SF53">
    <property type="entry name" value="DNAJ DOMAIN CONTAINING PROTEIN, EXPRESSED"/>
    <property type="match status" value="1"/>
</dbReference>
<dbReference type="EMBL" id="RWGY01000004">
    <property type="protein sequence ID" value="TVU46439.1"/>
    <property type="molecule type" value="Genomic_DNA"/>
</dbReference>
<protein>
    <recommendedName>
        <fullName evidence="2">J domain-containing protein</fullName>
    </recommendedName>
</protein>
<dbReference type="Gramene" id="TVU46439">
    <property type="protein sequence ID" value="TVU46439"/>
    <property type="gene ID" value="EJB05_05977"/>
</dbReference>
<proteinExistence type="predicted"/>
<feature type="compositionally biased region" description="Pro residues" evidence="1">
    <location>
        <begin position="148"/>
        <end position="163"/>
    </location>
</feature>
<evidence type="ECO:0000256" key="1">
    <source>
        <dbReference type="SAM" id="MobiDB-lite"/>
    </source>
</evidence>
<evidence type="ECO:0000259" key="2">
    <source>
        <dbReference type="PROSITE" id="PS50076"/>
    </source>
</evidence>
<organism evidence="3 4">
    <name type="scientific">Eragrostis curvula</name>
    <name type="common">weeping love grass</name>
    <dbReference type="NCBI Taxonomy" id="38414"/>
    <lineage>
        <taxon>Eukaryota</taxon>
        <taxon>Viridiplantae</taxon>
        <taxon>Streptophyta</taxon>
        <taxon>Embryophyta</taxon>
        <taxon>Tracheophyta</taxon>
        <taxon>Spermatophyta</taxon>
        <taxon>Magnoliopsida</taxon>
        <taxon>Liliopsida</taxon>
        <taxon>Poales</taxon>
        <taxon>Poaceae</taxon>
        <taxon>PACMAD clade</taxon>
        <taxon>Chloridoideae</taxon>
        <taxon>Eragrostideae</taxon>
        <taxon>Eragrostidinae</taxon>
        <taxon>Eragrostis</taxon>
    </lineage>
</organism>
<dbReference type="Gene3D" id="1.10.287.110">
    <property type="entry name" value="DnaJ domain"/>
    <property type="match status" value="1"/>
</dbReference>
<keyword evidence="4" id="KW-1185">Reference proteome</keyword>
<dbReference type="InterPro" id="IPR001623">
    <property type="entry name" value="DnaJ_domain"/>
</dbReference>